<organism evidence="2 3">
    <name type="scientific">Tegillarca granosa</name>
    <name type="common">Malaysian cockle</name>
    <name type="synonym">Anadara granosa</name>
    <dbReference type="NCBI Taxonomy" id="220873"/>
    <lineage>
        <taxon>Eukaryota</taxon>
        <taxon>Metazoa</taxon>
        <taxon>Spiralia</taxon>
        <taxon>Lophotrochozoa</taxon>
        <taxon>Mollusca</taxon>
        <taxon>Bivalvia</taxon>
        <taxon>Autobranchia</taxon>
        <taxon>Pteriomorphia</taxon>
        <taxon>Arcoida</taxon>
        <taxon>Arcoidea</taxon>
        <taxon>Arcidae</taxon>
        <taxon>Tegillarca</taxon>
    </lineage>
</organism>
<comment type="caution">
    <text evidence="2">The sequence shown here is derived from an EMBL/GenBank/DDBJ whole genome shotgun (WGS) entry which is preliminary data.</text>
</comment>
<keyword evidence="1" id="KW-1133">Transmembrane helix</keyword>
<accession>A0ABQ9E3R2</accession>
<dbReference type="EMBL" id="JARBDR010000919">
    <property type="protein sequence ID" value="KAJ8299917.1"/>
    <property type="molecule type" value="Genomic_DNA"/>
</dbReference>
<keyword evidence="1" id="KW-0472">Membrane</keyword>
<gene>
    <name evidence="2" type="ORF">KUTeg_021436</name>
</gene>
<name>A0ABQ9E3R2_TEGGR</name>
<keyword evidence="3" id="KW-1185">Reference proteome</keyword>
<dbReference type="Proteomes" id="UP001217089">
    <property type="component" value="Unassembled WGS sequence"/>
</dbReference>
<keyword evidence="1" id="KW-0812">Transmembrane</keyword>
<evidence type="ECO:0000313" key="2">
    <source>
        <dbReference type="EMBL" id="KAJ8299917.1"/>
    </source>
</evidence>
<evidence type="ECO:0000256" key="1">
    <source>
        <dbReference type="SAM" id="Phobius"/>
    </source>
</evidence>
<feature type="transmembrane region" description="Helical" evidence="1">
    <location>
        <begin position="36"/>
        <end position="55"/>
    </location>
</feature>
<protein>
    <submittedName>
        <fullName evidence="2">Uncharacterized protein</fullName>
    </submittedName>
</protein>
<evidence type="ECO:0000313" key="3">
    <source>
        <dbReference type="Proteomes" id="UP001217089"/>
    </source>
</evidence>
<feature type="transmembrane region" description="Helical" evidence="1">
    <location>
        <begin position="12"/>
        <end position="30"/>
    </location>
</feature>
<sequence>MVISDMTNTYMVQYVIYVILKVQYVINVILKVQYVIYVILKVQYVIFGMGFHLNLQKATSMPPKKKKKSMLEFL</sequence>
<proteinExistence type="predicted"/>
<reference evidence="2 3" key="1">
    <citation type="submission" date="2022-12" db="EMBL/GenBank/DDBJ databases">
        <title>Chromosome-level genome of Tegillarca granosa.</title>
        <authorList>
            <person name="Kim J."/>
        </authorList>
    </citation>
    <scope>NUCLEOTIDE SEQUENCE [LARGE SCALE GENOMIC DNA]</scope>
    <source>
        <strain evidence="2">Teg-2019</strain>
        <tissue evidence="2">Adductor muscle</tissue>
    </source>
</reference>